<reference evidence="1 2" key="1">
    <citation type="journal article" date="2018" name="J. Allergy Clin. Immunol.">
        <title>High-quality assembly of Dermatophagoides pteronyssinus genome and transcriptome reveals a wide range of novel allergens.</title>
        <authorList>
            <person name="Liu X.Y."/>
            <person name="Yang K.Y."/>
            <person name="Wang M.Q."/>
            <person name="Kwok J.S."/>
            <person name="Zeng X."/>
            <person name="Yang Z."/>
            <person name="Xiao X.J."/>
            <person name="Lau C.P."/>
            <person name="Li Y."/>
            <person name="Huang Z.M."/>
            <person name="Ba J.G."/>
            <person name="Yim A.K."/>
            <person name="Ouyang C.Y."/>
            <person name="Ngai S.M."/>
            <person name="Chan T.F."/>
            <person name="Leung E.L."/>
            <person name="Liu L."/>
            <person name="Liu Z.G."/>
            <person name="Tsui S.K."/>
        </authorList>
    </citation>
    <scope>NUCLEOTIDE SEQUENCE [LARGE SCALE GENOMIC DNA]</scope>
    <source>
        <strain evidence="1">Derp</strain>
    </source>
</reference>
<accession>A0ABQ8JCN3</accession>
<proteinExistence type="predicted"/>
<sequence>MLLLCFQWNKKNTVLSRIIFDLLCDMDGHMDEEINQISKKNVTKLNLFINTKIYETSNIPLHISMWLKRIGHCLSKLHNTKKVEQNFVHQK</sequence>
<evidence type="ECO:0000313" key="1">
    <source>
        <dbReference type="EMBL" id="KAH9420366.1"/>
    </source>
</evidence>
<comment type="caution">
    <text evidence="1">The sequence shown here is derived from an EMBL/GenBank/DDBJ whole genome shotgun (WGS) entry which is preliminary data.</text>
</comment>
<evidence type="ECO:0000313" key="2">
    <source>
        <dbReference type="Proteomes" id="UP000887458"/>
    </source>
</evidence>
<gene>
    <name evidence="1" type="ORF">DERP_013814</name>
</gene>
<keyword evidence="2" id="KW-1185">Reference proteome</keyword>
<protein>
    <submittedName>
        <fullName evidence="1">Uncharacterized protein</fullName>
    </submittedName>
</protein>
<dbReference type="Proteomes" id="UP000887458">
    <property type="component" value="Unassembled WGS sequence"/>
</dbReference>
<name>A0ABQ8JCN3_DERPT</name>
<reference evidence="1 2" key="2">
    <citation type="journal article" date="2022" name="Mol. Biol. Evol.">
        <title>Comparative Genomics Reveals Insights into the Divergent Evolution of Astigmatic Mites and Household Pest Adaptations.</title>
        <authorList>
            <person name="Xiong Q."/>
            <person name="Wan A.T."/>
            <person name="Liu X."/>
            <person name="Fung C.S."/>
            <person name="Xiao X."/>
            <person name="Malainual N."/>
            <person name="Hou J."/>
            <person name="Wang L."/>
            <person name="Wang M."/>
            <person name="Yang K.Y."/>
            <person name="Cui Y."/>
            <person name="Leung E.L."/>
            <person name="Nong W."/>
            <person name="Shin S.K."/>
            <person name="Au S.W."/>
            <person name="Jeong K.Y."/>
            <person name="Chew F.T."/>
            <person name="Hui J.H."/>
            <person name="Leung T.F."/>
            <person name="Tungtrongchitr A."/>
            <person name="Zhong N."/>
            <person name="Liu Z."/>
            <person name="Tsui S.K."/>
        </authorList>
    </citation>
    <scope>NUCLEOTIDE SEQUENCE [LARGE SCALE GENOMIC DNA]</scope>
    <source>
        <strain evidence="1">Derp</strain>
    </source>
</reference>
<organism evidence="1 2">
    <name type="scientific">Dermatophagoides pteronyssinus</name>
    <name type="common">European house dust mite</name>
    <dbReference type="NCBI Taxonomy" id="6956"/>
    <lineage>
        <taxon>Eukaryota</taxon>
        <taxon>Metazoa</taxon>
        <taxon>Ecdysozoa</taxon>
        <taxon>Arthropoda</taxon>
        <taxon>Chelicerata</taxon>
        <taxon>Arachnida</taxon>
        <taxon>Acari</taxon>
        <taxon>Acariformes</taxon>
        <taxon>Sarcoptiformes</taxon>
        <taxon>Astigmata</taxon>
        <taxon>Psoroptidia</taxon>
        <taxon>Analgoidea</taxon>
        <taxon>Pyroglyphidae</taxon>
        <taxon>Dermatophagoidinae</taxon>
        <taxon>Dermatophagoides</taxon>
    </lineage>
</organism>
<dbReference type="EMBL" id="NJHN03000050">
    <property type="protein sequence ID" value="KAH9420366.1"/>
    <property type="molecule type" value="Genomic_DNA"/>
</dbReference>